<name>A0A212EHS0_DANPL</name>
<gene>
    <name evidence="2" type="ORF">KGM_214890</name>
</gene>
<evidence type="ECO:0000313" key="2">
    <source>
        <dbReference type="EMBL" id="OWR41010.1"/>
    </source>
</evidence>
<dbReference type="KEGG" id="dpl:KGM_214890"/>
<accession>A0A212EHS0</accession>
<proteinExistence type="predicted"/>
<organism evidence="2 3">
    <name type="scientific">Danaus plexippus plexippus</name>
    <dbReference type="NCBI Taxonomy" id="278856"/>
    <lineage>
        <taxon>Eukaryota</taxon>
        <taxon>Metazoa</taxon>
        <taxon>Ecdysozoa</taxon>
        <taxon>Arthropoda</taxon>
        <taxon>Hexapoda</taxon>
        <taxon>Insecta</taxon>
        <taxon>Pterygota</taxon>
        <taxon>Neoptera</taxon>
        <taxon>Endopterygota</taxon>
        <taxon>Lepidoptera</taxon>
        <taxon>Glossata</taxon>
        <taxon>Ditrysia</taxon>
        <taxon>Papilionoidea</taxon>
        <taxon>Nymphalidae</taxon>
        <taxon>Danainae</taxon>
        <taxon>Danaini</taxon>
        <taxon>Danaina</taxon>
        <taxon>Danaus</taxon>
        <taxon>Danaus</taxon>
    </lineage>
</organism>
<dbReference type="GO" id="GO:0003964">
    <property type="term" value="F:RNA-directed DNA polymerase activity"/>
    <property type="evidence" value="ECO:0007669"/>
    <property type="project" value="UniProtKB-KW"/>
</dbReference>
<dbReference type="EMBL" id="AGBW02014827">
    <property type="protein sequence ID" value="OWR41010.1"/>
    <property type="molecule type" value="Genomic_DNA"/>
</dbReference>
<sequence length="155" mass="16596">MGSNKGASSGGPALFSGSHSSSAVWNGLVLQMESAYPLSLNGGDYAAMTINFLVVSRARQLVDKELVVRKQKCPCDPRRRRHSVSGMNGGKCATSNAGVGKQAPHGNAATGRLMKLRITQKIGSLSIRDLIYRALGSTRENRGHQAPRKDVDEMD</sequence>
<reference evidence="2 3" key="1">
    <citation type="journal article" date="2011" name="Cell">
        <title>The monarch butterfly genome yields insights into long-distance migration.</title>
        <authorList>
            <person name="Zhan S."/>
            <person name="Merlin C."/>
            <person name="Boore J.L."/>
            <person name="Reppert S.M."/>
        </authorList>
    </citation>
    <scope>NUCLEOTIDE SEQUENCE [LARGE SCALE GENOMIC DNA]</scope>
    <source>
        <strain evidence="2">F-2</strain>
    </source>
</reference>
<keyword evidence="3" id="KW-1185">Reference proteome</keyword>
<dbReference type="InParanoid" id="A0A212EHS0"/>
<protein>
    <submittedName>
        <fullName evidence="2">Endonuclease-reverse transcriptase</fullName>
    </submittedName>
</protein>
<dbReference type="GO" id="GO:0004519">
    <property type="term" value="F:endonuclease activity"/>
    <property type="evidence" value="ECO:0007669"/>
    <property type="project" value="UniProtKB-KW"/>
</dbReference>
<evidence type="ECO:0000256" key="1">
    <source>
        <dbReference type="SAM" id="MobiDB-lite"/>
    </source>
</evidence>
<comment type="caution">
    <text evidence="2">The sequence shown here is derived from an EMBL/GenBank/DDBJ whole genome shotgun (WGS) entry which is preliminary data.</text>
</comment>
<keyword evidence="2" id="KW-0378">Hydrolase</keyword>
<dbReference type="Proteomes" id="UP000007151">
    <property type="component" value="Unassembled WGS sequence"/>
</dbReference>
<keyword evidence="2" id="KW-0255">Endonuclease</keyword>
<evidence type="ECO:0000313" key="3">
    <source>
        <dbReference type="Proteomes" id="UP000007151"/>
    </source>
</evidence>
<feature type="region of interest" description="Disordered" evidence="1">
    <location>
        <begin position="76"/>
        <end position="106"/>
    </location>
</feature>
<dbReference type="AlphaFoldDB" id="A0A212EHS0"/>
<keyword evidence="2" id="KW-0540">Nuclease</keyword>